<evidence type="ECO:0008006" key="4">
    <source>
        <dbReference type="Google" id="ProtNLM"/>
    </source>
</evidence>
<reference evidence="2" key="2">
    <citation type="submission" date="2013-07" db="EMBL/GenBank/DDBJ databases">
        <authorList>
            <consortium name="The Broad Institute Genome Sequencing Platform"/>
            <person name="Cuomo C."/>
            <person name="Litvintseva A."/>
            <person name="Chen Y."/>
            <person name="Heitman J."/>
            <person name="Sun S."/>
            <person name="Springer D."/>
            <person name="Dromer F."/>
            <person name="Young S.K."/>
            <person name="Zeng Q."/>
            <person name="Gargeya S."/>
            <person name="Fitzgerald M."/>
            <person name="Abouelleil A."/>
            <person name="Alvarado L."/>
            <person name="Berlin A.M."/>
            <person name="Chapman S.B."/>
            <person name="Dewar J."/>
            <person name="Goldberg J."/>
            <person name="Griggs A."/>
            <person name="Gujja S."/>
            <person name="Hansen M."/>
            <person name="Howarth C."/>
            <person name="Imamovic A."/>
            <person name="Larimer J."/>
            <person name="McCowan C."/>
            <person name="Murphy C."/>
            <person name="Pearson M."/>
            <person name="Priest M."/>
            <person name="Roberts A."/>
            <person name="Saif S."/>
            <person name="Shea T."/>
            <person name="Sykes S."/>
            <person name="Wortman J."/>
            <person name="Nusbaum C."/>
            <person name="Birren B."/>
        </authorList>
    </citation>
    <scope>NUCLEOTIDE SEQUENCE</scope>
    <source>
        <strain evidence="2">CBS 10118</strain>
    </source>
</reference>
<dbReference type="OrthoDB" id="10408002at2759"/>
<sequence length="266" mass="30723">MTSTDMLQIHPFHNAEDGPLVILVSNDGRAFTVDLKTLAKSSSFFENMLELPIKTSDINDPPSRLSDSSRSLDIDADELVLEYFVNIVKASQPHIPITNLEQAMELLALCRKYGVRESSTSKIRDHSLNLGKTQPWEFLRLASFARDPNDNDLCRIALGYLSWNQFLMGDKGNKTSFWERIESLSPTWRTYLLENTLGDPSDHLWRSDCHLPDIDRVNREKYWQKMMDVRLSKILLEERIFRACKSCLRGRSVFSYSLLLFWLSTP</sequence>
<reference evidence="1" key="3">
    <citation type="submission" date="2014-01" db="EMBL/GenBank/DDBJ databases">
        <title>Evolution of pathogenesis and genome organization in the Tremellales.</title>
        <authorList>
            <person name="Cuomo C."/>
            <person name="Litvintseva A."/>
            <person name="Heitman J."/>
            <person name="Chen Y."/>
            <person name="Sun S."/>
            <person name="Springer D."/>
            <person name="Dromer F."/>
            <person name="Young S."/>
            <person name="Zeng Q."/>
            <person name="Chapman S."/>
            <person name="Gujja S."/>
            <person name="Saif S."/>
            <person name="Birren B."/>
        </authorList>
    </citation>
    <scope>NUCLEOTIDE SEQUENCE</scope>
    <source>
        <strain evidence="1">CBS 10118</strain>
    </source>
</reference>
<organism evidence="1">
    <name type="scientific">Kwoniella bestiolae CBS 10118</name>
    <dbReference type="NCBI Taxonomy" id="1296100"/>
    <lineage>
        <taxon>Eukaryota</taxon>
        <taxon>Fungi</taxon>
        <taxon>Dikarya</taxon>
        <taxon>Basidiomycota</taxon>
        <taxon>Agaricomycotina</taxon>
        <taxon>Tremellomycetes</taxon>
        <taxon>Tremellales</taxon>
        <taxon>Cryptococcaceae</taxon>
        <taxon>Kwoniella</taxon>
    </lineage>
</organism>
<protein>
    <recommendedName>
        <fullName evidence="4">BTB domain-containing protein</fullName>
    </recommendedName>
</protein>
<reference evidence="2" key="4">
    <citation type="submission" date="2024-02" db="EMBL/GenBank/DDBJ databases">
        <title>Comparative genomics of Cryptococcus and Kwoniella reveals pathogenesis evolution and contrasting modes of karyotype evolution via chromosome fusion or intercentromeric recombination.</title>
        <authorList>
            <person name="Coelho M.A."/>
            <person name="David-Palma M."/>
            <person name="Shea T."/>
            <person name="Bowers K."/>
            <person name="McGinley-Smith S."/>
            <person name="Mohammad A.W."/>
            <person name="Gnirke A."/>
            <person name="Yurkov A.M."/>
            <person name="Nowrousian M."/>
            <person name="Sun S."/>
            <person name="Cuomo C.A."/>
            <person name="Heitman J."/>
        </authorList>
    </citation>
    <scope>NUCLEOTIDE SEQUENCE</scope>
    <source>
        <strain evidence="2">CBS 10118</strain>
    </source>
</reference>
<accession>A0A1B9G9Y4</accession>
<name>A0A1B9G9Y4_9TREE</name>
<keyword evidence="3" id="KW-1185">Reference proteome</keyword>
<evidence type="ECO:0000313" key="3">
    <source>
        <dbReference type="Proteomes" id="UP000092730"/>
    </source>
</evidence>
<dbReference type="EMBL" id="KI894019">
    <property type="protein sequence ID" value="OCF27811.1"/>
    <property type="molecule type" value="Genomic_DNA"/>
</dbReference>
<dbReference type="EMBL" id="CP144542">
    <property type="protein sequence ID" value="WVW81951.1"/>
    <property type="molecule type" value="Genomic_DNA"/>
</dbReference>
<dbReference type="VEuPathDB" id="FungiDB:I302_02660"/>
<dbReference type="GeneID" id="30207059"/>
<dbReference type="RefSeq" id="XP_019048881.1">
    <property type="nucleotide sequence ID" value="XM_019189319.1"/>
</dbReference>
<dbReference type="KEGG" id="kbi:30207059"/>
<dbReference type="AlphaFoldDB" id="A0A1B9G9Y4"/>
<evidence type="ECO:0000313" key="2">
    <source>
        <dbReference type="EMBL" id="WVW81951.1"/>
    </source>
</evidence>
<proteinExistence type="predicted"/>
<reference evidence="1" key="1">
    <citation type="submission" date="2013-07" db="EMBL/GenBank/DDBJ databases">
        <title>The Genome Sequence of Cryptococcus bestiolae CBS10118.</title>
        <authorList>
            <consortium name="The Broad Institute Genome Sequencing Platform"/>
            <person name="Cuomo C."/>
            <person name="Litvintseva A."/>
            <person name="Chen Y."/>
            <person name="Heitman J."/>
            <person name="Sun S."/>
            <person name="Springer D."/>
            <person name="Dromer F."/>
            <person name="Young S.K."/>
            <person name="Zeng Q."/>
            <person name="Gargeya S."/>
            <person name="Fitzgerald M."/>
            <person name="Abouelleil A."/>
            <person name="Alvarado L."/>
            <person name="Berlin A.M."/>
            <person name="Chapman S.B."/>
            <person name="Dewar J."/>
            <person name="Goldberg J."/>
            <person name="Griggs A."/>
            <person name="Gujja S."/>
            <person name="Hansen M."/>
            <person name="Howarth C."/>
            <person name="Imamovic A."/>
            <person name="Larimer J."/>
            <person name="McCowan C."/>
            <person name="Murphy C."/>
            <person name="Pearson M."/>
            <person name="Priest M."/>
            <person name="Roberts A."/>
            <person name="Saif S."/>
            <person name="Shea T."/>
            <person name="Sykes S."/>
            <person name="Wortman J."/>
            <person name="Nusbaum C."/>
            <person name="Birren B."/>
        </authorList>
    </citation>
    <scope>NUCLEOTIDE SEQUENCE [LARGE SCALE GENOMIC DNA]</scope>
    <source>
        <strain evidence="1">CBS 10118</strain>
    </source>
</reference>
<dbReference type="Proteomes" id="UP000092730">
    <property type="component" value="Chromosome 2"/>
</dbReference>
<gene>
    <name evidence="1" type="ORF">I302_02660</name>
    <name evidence="2" type="ORF">I302_103954</name>
</gene>
<evidence type="ECO:0000313" key="1">
    <source>
        <dbReference type="EMBL" id="OCF27811.1"/>
    </source>
</evidence>